<gene>
    <name evidence="4" type="ORF">EAV92_00910</name>
</gene>
<feature type="domain" description="N-acetyltransferase" evidence="3">
    <location>
        <begin position="1"/>
        <end position="153"/>
    </location>
</feature>
<dbReference type="Gene3D" id="3.40.630.30">
    <property type="match status" value="1"/>
</dbReference>
<evidence type="ECO:0000259" key="3">
    <source>
        <dbReference type="PROSITE" id="PS51186"/>
    </source>
</evidence>
<dbReference type="SUPFAM" id="SSF55729">
    <property type="entry name" value="Acyl-CoA N-acyltransferases (Nat)"/>
    <property type="match status" value="1"/>
</dbReference>
<proteinExistence type="predicted"/>
<dbReference type="EMBL" id="CP033433">
    <property type="protein sequence ID" value="AYQ71291.1"/>
    <property type="molecule type" value="Genomic_DNA"/>
</dbReference>
<dbReference type="RefSeq" id="WP_123039355.1">
    <property type="nucleotide sequence ID" value="NZ_CP033433.1"/>
</dbReference>
<protein>
    <submittedName>
        <fullName evidence="4">N-acetyltransferase</fullName>
    </submittedName>
</protein>
<dbReference type="Pfam" id="PF00583">
    <property type="entry name" value="Acetyltransf_1"/>
    <property type="match status" value="1"/>
</dbReference>
<dbReference type="Proteomes" id="UP000269097">
    <property type="component" value="Chromosome"/>
</dbReference>
<evidence type="ECO:0000313" key="4">
    <source>
        <dbReference type="EMBL" id="AYQ71291.1"/>
    </source>
</evidence>
<evidence type="ECO:0000256" key="2">
    <source>
        <dbReference type="ARBA" id="ARBA00023315"/>
    </source>
</evidence>
<name>A0A3G3JTX0_9BACL</name>
<organism evidence="4 5">
    <name type="scientific">Cohnella candidum</name>
    <dbReference type="NCBI Taxonomy" id="2674991"/>
    <lineage>
        <taxon>Bacteria</taxon>
        <taxon>Bacillati</taxon>
        <taxon>Bacillota</taxon>
        <taxon>Bacilli</taxon>
        <taxon>Bacillales</taxon>
        <taxon>Paenibacillaceae</taxon>
        <taxon>Cohnella</taxon>
    </lineage>
</organism>
<dbReference type="PANTHER" id="PTHR43800">
    <property type="entry name" value="PEPTIDYL-LYSINE N-ACETYLTRANSFERASE YJAB"/>
    <property type="match status" value="1"/>
</dbReference>
<keyword evidence="2" id="KW-0012">Acyltransferase</keyword>
<dbReference type="AlphaFoldDB" id="A0A3G3JTX0"/>
<sequence>MNFKLLDLSDIEIAEELWALQHAAYRREAELIGVADLPPLRDTVQSLQQCGETFYGAVADDGTLAGAVSVEEESDGRRVVCRLMVHPEHFRQGIGGSLLRHAISEAPDRVWNVTAEARNEPALRLYERAGFRSVGSFRPAPNIEMIQLQLERN</sequence>
<dbReference type="KEGG" id="coh:EAV92_00910"/>
<keyword evidence="5" id="KW-1185">Reference proteome</keyword>
<dbReference type="InterPro" id="IPR016181">
    <property type="entry name" value="Acyl_CoA_acyltransferase"/>
</dbReference>
<accession>A0A3G3JTX0</accession>
<dbReference type="PANTHER" id="PTHR43800:SF1">
    <property type="entry name" value="PEPTIDYL-LYSINE N-ACETYLTRANSFERASE YJAB"/>
    <property type="match status" value="1"/>
</dbReference>
<dbReference type="GO" id="GO:0016747">
    <property type="term" value="F:acyltransferase activity, transferring groups other than amino-acyl groups"/>
    <property type="evidence" value="ECO:0007669"/>
    <property type="project" value="InterPro"/>
</dbReference>
<reference evidence="4 5" key="1">
    <citation type="submission" date="2018-10" db="EMBL/GenBank/DDBJ databases">
        <title>Genome Sequence of Cohnella sp.</title>
        <authorList>
            <person name="Srinivasan S."/>
            <person name="Kim M.K."/>
        </authorList>
    </citation>
    <scope>NUCLEOTIDE SEQUENCE [LARGE SCALE GENOMIC DNA]</scope>
    <source>
        <strain evidence="4 5">18JY8-7</strain>
    </source>
</reference>
<dbReference type="CDD" id="cd04301">
    <property type="entry name" value="NAT_SF"/>
    <property type="match status" value="1"/>
</dbReference>
<evidence type="ECO:0000256" key="1">
    <source>
        <dbReference type="ARBA" id="ARBA00022679"/>
    </source>
</evidence>
<dbReference type="InterPro" id="IPR000182">
    <property type="entry name" value="GNAT_dom"/>
</dbReference>
<keyword evidence="1 4" id="KW-0808">Transferase</keyword>
<dbReference type="PROSITE" id="PS51186">
    <property type="entry name" value="GNAT"/>
    <property type="match status" value="1"/>
</dbReference>
<evidence type="ECO:0000313" key="5">
    <source>
        <dbReference type="Proteomes" id="UP000269097"/>
    </source>
</evidence>